<dbReference type="InterPro" id="IPR050683">
    <property type="entry name" value="Bact_Polysacc_Export_ATP-bd"/>
</dbReference>
<evidence type="ECO:0000313" key="8">
    <source>
        <dbReference type="EMBL" id="MBC9825897.1"/>
    </source>
</evidence>
<keyword evidence="6" id="KW-0812">Transmembrane</keyword>
<evidence type="ECO:0000313" key="9">
    <source>
        <dbReference type="Proteomes" id="UP000638836"/>
    </source>
</evidence>
<keyword evidence="4 8" id="KW-0067">ATP-binding</keyword>
<evidence type="ECO:0000256" key="5">
    <source>
        <dbReference type="SAM" id="MobiDB-lite"/>
    </source>
</evidence>
<evidence type="ECO:0000259" key="7">
    <source>
        <dbReference type="PROSITE" id="PS50893"/>
    </source>
</evidence>
<organism evidence="8 9">
    <name type="scientific">Carnobacterium inhibens</name>
    <dbReference type="NCBI Taxonomy" id="147709"/>
    <lineage>
        <taxon>Bacteria</taxon>
        <taxon>Bacillati</taxon>
        <taxon>Bacillota</taxon>
        <taxon>Bacilli</taxon>
        <taxon>Lactobacillales</taxon>
        <taxon>Carnobacteriaceae</taxon>
        <taxon>Carnobacterium</taxon>
    </lineage>
</organism>
<dbReference type="PANTHER" id="PTHR46743:SF2">
    <property type="entry name" value="TEICHOIC ACIDS EXPORT ATP-BINDING PROTEIN TAGH"/>
    <property type="match status" value="1"/>
</dbReference>
<evidence type="ECO:0000256" key="4">
    <source>
        <dbReference type="ARBA" id="ARBA00022840"/>
    </source>
</evidence>
<dbReference type="PANTHER" id="PTHR46743">
    <property type="entry name" value="TEICHOIC ACIDS EXPORT ATP-BINDING PROTEIN TAGH"/>
    <property type="match status" value="1"/>
</dbReference>
<dbReference type="PROSITE" id="PS50893">
    <property type="entry name" value="ABC_TRANSPORTER_2"/>
    <property type="match status" value="1"/>
</dbReference>
<keyword evidence="9" id="KW-1185">Reference proteome</keyword>
<dbReference type="Proteomes" id="UP000638836">
    <property type="component" value="Unassembled WGS sequence"/>
</dbReference>
<dbReference type="Pfam" id="PF00005">
    <property type="entry name" value="ABC_tran"/>
    <property type="match status" value="1"/>
</dbReference>
<gene>
    <name evidence="8" type="primary">tagH</name>
    <name evidence="8" type="ORF">GLO26_08715</name>
</gene>
<reference evidence="8 9" key="1">
    <citation type="journal article" date="2020" name="Microorganisms">
        <title>New Insight into Antimicrobial Compounds from Food and Marine-Sourced Carnobacterium Species through Phenotype and Genome Analyses.</title>
        <authorList>
            <person name="Begrem S."/>
            <person name="Ivaniuk F."/>
            <person name="Gigout-Chevalier F."/>
            <person name="Kolypczuk L."/>
            <person name="Bonnetot S."/>
            <person name="Leroi F."/>
            <person name="Grovel O."/>
            <person name="Delbarre-Ladrat C."/>
            <person name="Passerini D."/>
        </authorList>
    </citation>
    <scope>NUCLEOTIDE SEQUENCE [LARGE SCALE GENOMIC DNA]</scope>
    <source>
        <strain evidence="8 9">MIP2551</strain>
    </source>
</reference>
<dbReference type="InterPro" id="IPR015860">
    <property type="entry name" value="ABC_transpr_TagH-like"/>
</dbReference>
<dbReference type="InterPro" id="IPR003439">
    <property type="entry name" value="ABC_transporter-like_ATP-bd"/>
</dbReference>
<evidence type="ECO:0000256" key="1">
    <source>
        <dbReference type="ARBA" id="ARBA00005417"/>
    </source>
</evidence>
<dbReference type="NCBIfam" id="NF010066">
    <property type="entry name" value="PRK13546.1"/>
    <property type="match status" value="1"/>
</dbReference>
<comment type="caution">
    <text evidence="8">The sequence shown here is derived from an EMBL/GenBank/DDBJ whole genome shotgun (WGS) entry which is preliminary data.</text>
</comment>
<dbReference type="InterPro" id="IPR003593">
    <property type="entry name" value="AAA+_ATPase"/>
</dbReference>
<comment type="similarity">
    <text evidence="1">Belongs to the ABC transporter superfamily.</text>
</comment>
<keyword evidence="6" id="KW-1133">Transmembrane helix</keyword>
<keyword evidence="6" id="KW-0472">Membrane</keyword>
<feature type="region of interest" description="Disordered" evidence="5">
    <location>
        <begin position="347"/>
        <end position="366"/>
    </location>
</feature>
<dbReference type="CDD" id="cd03220">
    <property type="entry name" value="ABC_KpsT_Wzt"/>
    <property type="match status" value="1"/>
</dbReference>
<protein>
    <submittedName>
        <fullName evidence="8">Teichoic acids export ABC transporter ATP-binding subunit TagH</fullName>
    </submittedName>
</protein>
<dbReference type="RefSeq" id="WP_187948997.1">
    <property type="nucleotide sequence ID" value="NZ_WNJQ01000007.1"/>
</dbReference>
<feature type="compositionally biased region" description="Basic and acidic residues" evidence="5">
    <location>
        <begin position="353"/>
        <end position="366"/>
    </location>
</feature>
<accession>A0ABR7TDW5</accession>
<feature type="domain" description="ABC transporter" evidence="7">
    <location>
        <begin position="7"/>
        <end position="246"/>
    </location>
</feature>
<keyword evidence="3" id="KW-0547">Nucleotide-binding</keyword>
<dbReference type="SUPFAM" id="SSF52540">
    <property type="entry name" value="P-loop containing nucleoside triphosphate hydrolases"/>
    <property type="match status" value="1"/>
</dbReference>
<dbReference type="InterPro" id="IPR027417">
    <property type="entry name" value="P-loop_NTPase"/>
</dbReference>
<evidence type="ECO:0000256" key="2">
    <source>
        <dbReference type="ARBA" id="ARBA00022448"/>
    </source>
</evidence>
<dbReference type="InterPro" id="IPR017871">
    <property type="entry name" value="ABC_transporter-like_CS"/>
</dbReference>
<keyword evidence="2" id="KW-0813">Transport</keyword>
<dbReference type="GO" id="GO:0005524">
    <property type="term" value="F:ATP binding"/>
    <property type="evidence" value="ECO:0007669"/>
    <property type="project" value="UniProtKB-KW"/>
</dbReference>
<evidence type="ECO:0000256" key="6">
    <source>
        <dbReference type="SAM" id="Phobius"/>
    </source>
</evidence>
<proteinExistence type="inferred from homology"/>
<dbReference type="EMBL" id="WNJQ01000007">
    <property type="protein sequence ID" value="MBC9825897.1"/>
    <property type="molecule type" value="Genomic_DNA"/>
</dbReference>
<dbReference type="Gene3D" id="3.40.50.300">
    <property type="entry name" value="P-loop containing nucleotide triphosphate hydrolases"/>
    <property type="match status" value="1"/>
</dbReference>
<name>A0ABR7TDW5_9LACT</name>
<sequence>MEEKLKVRVSNVTKQYDLYKQKSDKVKALFKFSKKNIPTFWALRGVSFDVYDGETVGLIGINGSGKSTLSNIIAGIIPPTTGDAIVNGDTSIIAISAGLKNQLTGLENIRLKALMTGKTNHEIDEVMDSIIEFADIGDFVNQPVKSYSSGMRSRLGFAIAVHTDPDILIIDEALSVGDETFYQKCVDKMLEFKAQGKTIFFVSHSLNQVKKLCDKIIWMHYGEVRMIGPAEEVAAEYQKFINDFKAKSAKEKKDYQNKHKDDQKKFDVRQYLDDRMKEATTKDEKQILKQQFAEEKITDRMAKSTKAVLVLLVTAVIFLIGVHLSGNSLSHVILGSGISDEQIEETHINSNDKSSDRIMSLDDERY</sequence>
<dbReference type="PROSITE" id="PS00211">
    <property type="entry name" value="ABC_TRANSPORTER_1"/>
    <property type="match status" value="1"/>
</dbReference>
<evidence type="ECO:0000256" key="3">
    <source>
        <dbReference type="ARBA" id="ARBA00022741"/>
    </source>
</evidence>
<dbReference type="SMART" id="SM00382">
    <property type="entry name" value="AAA"/>
    <property type="match status" value="1"/>
</dbReference>
<feature type="transmembrane region" description="Helical" evidence="6">
    <location>
        <begin position="307"/>
        <end position="326"/>
    </location>
</feature>